<evidence type="ECO:0000313" key="2">
    <source>
        <dbReference type="EMBL" id="GAA4897135.1"/>
    </source>
</evidence>
<proteinExistence type="predicted"/>
<evidence type="ECO:0000313" key="3">
    <source>
        <dbReference type="Proteomes" id="UP001499988"/>
    </source>
</evidence>
<sequence>MLLLECQFDRLMAEQGNLLLRTQLDDFGLGHGKRQPFLLGPGQLGDIGKLDDEERQRKTGYPYG</sequence>
<organism evidence="2 3">
    <name type="scientific">Ferrimonas pelagia</name>
    <dbReference type="NCBI Taxonomy" id="1177826"/>
    <lineage>
        <taxon>Bacteria</taxon>
        <taxon>Pseudomonadati</taxon>
        <taxon>Pseudomonadota</taxon>
        <taxon>Gammaproteobacteria</taxon>
        <taxon>Alteromonadales</taxon>
        <taxon>Ferrimonadaceae</taxon>
        <taxon>Ferrimonas</taxon>
    </lineage>
</organism>
<comment type="caution">
    <text evidence="2">The sequence shown here is derived from an EMBL/GenBank/DDBJ whole genome shotgun (WGS) entry which is preliminary data.</text>
</comment>
<keyword evidence="3" id="KW-1185">Reference proteome</keyword>
<name>A0ABP9FBX0_9GAMM</name>
<feature type="compositionally biased region" description="Basic and acidic residues" evidence="1">
    <location>
        <begin position="48"/>
        <end position="57"/>
    </location>
</feature>
<dbReference type="EMBL" id="BAABJZ010000098">
    <property type="protein sequence ID" value="GAA4897135.1"/>
    <property type="molecule type" value="Genomic_DNA"/>
</dbReference>
<evidence type="ECO:0000256" key="1">
    <source>
        <dbReference type="SAM" id="MobiDB-lite"/>
    </source>
</evidence>
<dbReference type="Proteomes" id="UP001499988">
    <property type="component" value="Unassembled WGS sequence"/>
</dbReference>
<accession>A0ABP9FBX0</accession>
<protein>
    <submittedName>
        <fullName evidence="2">Uncharacterized protein</fullName>
    </submittedName>
</protein>
<gene>
    <name evidence="2" type="ORF">GCM10023333_33030</name>
</gene>
<feature type="region of interest" description="Disordered" evidence="1">
    <location>
        <begin position="40"/>
        <end position="64"/>
    </location>
</feature>
<reference evidence="3" key="1">
    <citation type="journal article" date="2019" name="Int. J. Syst. Evol. Microbiol.">
        <title>The Global Catalogue of Microorganisms (GCM) 10K type strain sequencing project: providing services to taxonomists for standard genome sequencing and annotation.</title>
        <authorList>
            <consortium name="The Broad Institute Genomics Platform"/>
            <consortium name="The Broad Institute Genome Sequencing Center for Infectious Disease"/>
            <person name="Wu L."/>
            <person name="Ma J."/>
        </authorList>
    </citation>
    <scope>NUCLEOTIDE SEQUENCE [LARGE SCALE GENOMIC DNA]</scope>
    <source>
        <strain evidence="3">JCM 18401</strain>
    </source>
</reference>